<evidence type="ECO:0000256" key="3">
    <source>
        <dbReference type="ARBA" id="ARBA00004979"/>
    </source>
</evidence>
<proteinExistence type="inferred from homology"/>
<feature type="binding site" evidence="14">
    <location>
        <position position="86"/>
    </location>
    <ligand>
        <name>pyridoxal 5'-phosphate</name>
        <dbReference type="ChEBI" id="CHEBI:597326"/>
    </ligand>
</feature>
<dbReference type="NCBIfam" id="TIGR00260">
    <property type="entry name" value="thrC"/>
    <property type="match status" value="1"/>
</dbReference>
<comment type="catalytic activity">
    <reaction evidence="11 13">
        <text>O-phospho-L-homoserine + H2O = L-threonine + phosphate</text>
        <dbReference type="Rhea" id="RHEA:10840"/>
        <dbReference type="ChEBI" id="CHEBI:15377"/>
        <dbReference type="ChEBI" id="CHEBI:43474"/>
        <dbReference type="ChEBI" id="CHEBI:57590"/>
        <dbReference type="ChEBI" id="CHEBI:57926"/>
        <dbReference type="EC" id="4.2.3.1"/>
    </reaction>
</comment>
<dbReference type="UniPathway" id="UPA00050">
    <property type="reaction ID" value="UER00065"/>
</dbReference>
<comment type="pathway">
    <text evidence="3 13">Amino-acid biosynthesis; L-threonine biosynthesis; L-threonine from L-aspartate: step 5/5.</text>
</comment>
<dbReference type="SUPFAM" id="SSF53686">
    <property type="entry name" value="Tryptophan synthase beta subunit-like PLP-dependent enzymes"/>
    <property type="match status" value="1"/>
</dbReference>
<comment type="function">
    <text evidence="2 13">Catalyzes the gamma-elimination of phosphate from L-phosphohomoserine and the beta-addition of water to produce L-threonine.</text>
</comment>
<reference evidence="17 18" key="1">
    <citation type="journal article" date="2003" name="Genome Res.">
        <title>Tropheryma whipplei twist: a human pathogenic Actinobacteria with a reduced genome.</title>
        <authorList>
            <person name="Raoult D."/>
            <person name="Ogata H."/>
            <person name="Audic S."/>
            <person name="Robert C."/>
            <person name="Suhre K."/>
            <person name="Drancourt M."/>
            <person name="Claverie J.-M."/>
        </authorList>
    </citation>
    <scope>NUCLEOTIDE SEQUENCE [LARGE SCALE GENOMIC DNA]</scope>
    <source>
        <strain evidence="17 18">Twist</strain>
    </source>
</reference>
<dbReference type="InterPro" id="IPR004450">
    <property type="entry name" value="Thr_synthase-like"/>
</dbReference>
<dbReference type="HOGENOM" id="CLU_028142_0_0_11"/>
<dbReference type="GO" id="GO:0009088">
    <property type="term" value="P:threonine biosynthetic process"/>
    <property type="evidence" value="ECO:0007669"/>
    <property type="project" value="UniProtKB-UniRule"/>
</dbReference>
<dbReference type="GO" id="GO:0004795">
    <property type="term" value="F:threonine synthase activity"/>
    <property type="evidence" value="ECO:0007669"/>
    <property type="project" value="UniProtKB-UniRule"/>
</dbReference>
<evidence type="ECO:0000256" key="2">
    <source>
        <dbReference type="ARBA" id="ARBA00003648"/>
    </source>
</evidence>
<evidence type="ECO:0000256" key="7">
    <source>
        <dbReference type="ARBA" id="ARBA00022605"/>
    </source>
</evidence>
<dbReference type="PANTHER" id="PTHR48078">
    <property type="entry name" value="THREONINE DEHYDRATASE, MITOCHONDRIAL-RELATED"/>
    <property type="match status" value="1"/>
</dbReference>
<feature type="modified residue" description="N6-(pyridoxal phosphate)lysine" evidence="15">
    <location>
        <position position="60"/>
    </location>
</feature>
<dbReference type="CDD" id="cd01563">
    <property type="entry name" value="Thr-synth_1"/>
    <property type="match status" value="1"/>
</dbReference>
<dbReference type="FunFam" id="3.40.50.1100:FF:000013">
    <property type="entry name" value="Threonine synthase"/>
    <property type="match status" value="1"/>
</dbReference>
<dbReference type="GO" id="GO:0004794">
    <property type="term" value="F:threonine deaminase activity"/>
    <property type="evidence" value="ECO:0007669"/>
    <property type="project" value="TreeGrafter"/>
</dbReference>
<organism evidence="17 18">
    <name type="scientific">Tropheryma whipplei (strain Twist)</name>
    <name type="common">Whipple's bacillus</name>
    <dbReference type="NCBI Taxonomy" id="203267"/>
    <lineage>
        <taxon>Bacteria</taxon>
        <taxon>Bacillati</taxon>
        <taxon>Actinomycetota</taxon>
        <taxon>Actinomycetes</taxon>
        <taxon>Micrococcales</taxon>
        <taxon>Tropherymataceae</taxon>
        <taxon>Tropheryma</taxon>
    </lineage>
</organism>
<dbReference type="eggNOG" id="COG0498">
    <property type="taxonomic scope" value="Bacteria"/>
</dbReference>
<dbReference type="EMBL" id="AE014184">
    <property type="protein sequence ID" value="AAO44535.1"/>
    <property type="molecule type" value="Genomic_DNA"/>
</dbReference>
<dbReference type="PANTHER" id="PTHR48078:SF6">
    <property type="entry name" value="L-THREONINE DEHYDRATASE CATABOLIC TDCB"/>
    <property type="match status" value="1"/>
</dbReference>
<dbReference type="InterPro" id="IPR001926">
    <property type="entry name" value="TrpB-like_PALP"/>
</dbReference>
<dbReference type="OrthoDB" id="9778118at2"/>
<feature type="domain" description="Tryptophan synthase beta chain-like PALP" evidence="16">
    <location>
        <begin position="23"/>
        <end position="313"/>
    </location>
</feature>
<keyword evidence="10 13" id="KW-0456">Lyase</keyword>
<sequence>MYFRGIINEYRSRLGLDADLKVVTLGEGNTPLVYSEALSSLTASSVWLKFDGANPTGSFKDRGMTVAVSKAVNSGVRTVICASTGNTSASAAAYSAAAGIECVVLIPEGFVSHGKLCQAVAHGARVLQIRGNFDSCLRVARELAEIHPVHLVNSINPDRISGQKTAAFEIIDALGDAPDYHYLPVGNAGNYTAYYLGYSEEKVRGNSTHIPRIFGFQASGAAPIVSGHIVENPQSIATAIRIGNPASWKQALHAQHACNGYFGSIDDSGILEAQKLLARTCGLFVEPASAISVAGLLASKPPEGSSVVCTLTGHGLKDQQLAFRKSDGTEYSLPSLPGDSQSIASYLNLA</sequence>
<dbReference type="GeneID" id="67388103"/>
<comment type="cofactor">
    <cofactor evidence="1 13 14">
        <name>pyridoxal 5'-phosphate</name>
        <dbReference type="ChEBI" id="CHEBI:597326"/>
    </cofactor>
</comment>
<dbReference type="InterPro" id="IPR026260">
    <property type="entry name" value="Thr_Synthase_bac/arc"/>
</dbReference>
<evidence type="ECO:0000256" key="9">
    <source>
        <dbReference type="ARBA" id="ARBA00022898"/>
    </source>
</evidence>
<dbReference type="KEGG" id="twh:TWT_438"/>
<dbReference type="Proteomes" id="UP000002200">
    <property type="component" value="Chromosome"/>
</dbReference>
<evidence type="ECO:0000256" key="6">
    <source>
        <dbReference type="ARBA" id="ARBA00018679"/>
    </source>
</evidence>
<dbReference type="EC" id="4.2.3.1" evidence="5 12"/>
<evidence type="ECO:0000256" key="4">
    <source>
        <dbReference type="ARBA" id="ARBA00005517"/>
    </source>
</evidence>
<dbReference type="InterPro" id="IPR050147">
    <property type="entry name" value="Ser/Thr_Dehydratase"/>
</dbReference>
<dbReference type="RefSeq" id="WP_011096282.1">
    <property type="nucleotide sequence ID" value="NC_004572.3"/>
</dbReference>
<dbReference type="PIRSF" id="PIRSF038945">
    <property type="entry name" value="Thr_synthase"/>
    <property type="match status" value="1"/>
</dbReference>
<accession>Q83G80</accession>
<keyword evidence="18" id="KW-1185">Reference proteome</keyword>
<evidence type="ECO:0000256" key="8">
    <source>
        <dbReference type="ARBA" id="ARBA00022697"/>
    </source>
</evidence>
<evidence type="ECO:0000256" key="13">
    <source>
        <dbReference type="PIRNR" id="PIRNR038945"/>
    </source>
</evidence>
<dbReference type="InterPro" id="IPR000634">
    <property type="entry name" value="Ser/Thr_deHydtase_PyrdxlP-BS"/>
</dbReference>
<dbReference type="AlphaFoldDB" id="Q83G80"/>
<evidence type="ECO:0000259" key="16">
    <source>
        <dbReference type="Pfam" id="PF00291"/>
    </source>
</evidence>
<protein>
    <recommendedName>
        <fullName evidence="6 12">Threonine synthase</fullName>
        <ecNumber evidence="5 12">4.2.3.1</ecNumber>
    </recommendedName>
</protein>
<dbReference type="STRING" id="203267.TWT_438"/>
<evidence type="ECO:0000256" key="5">
    <source>
        <dbReference type="ARBA" id="ARBA00013028"/>
    </source>
</evidence>
<dbReference type="Pfam" id="PF00291">
    <property type="entry name" value="PALP"/>
    <property type="match status" value="1"/>
</dbReference>
<dbReference type="InterPro" id="IPR036052">
    <property type="entry name" value="TrpB-like_PALP_sf"/>
</dbReference>
<evidence type="ECO:0000256" key="15">
    <source>
        <dbReference type="PIRSR" id="PIRSR038945-2"/>
    </source>
</evidence>
<dbReference type="GO" id="GO:0003941">
    <property type="term" value="F:L-serine ammonia-lyase activity"/>
    <property type="evidence" value="ECO:0007669"/>
    <property type="project" value="TreeGrafter"/>
</dbReference>
<evidence type="ECO:0000313" key="18">
    <source>
        <dbReference type="Proteomes" id="UP000002200"/>
    </source>
</evidence>
<dbReference type="PROSITE" id="PS00165">
    <property type="entry name" value="DEHYDRATASE_SER_THR"/>
    <property type="match status" value="1"/>
</dbReference>
<evidence type="ECO:0000256" key="14">
    <source>
        <dbReference type="PIRSR" id="PIRSR038945-1"/>
    </source>
</evidence>
<dbReference type="GO" id="GO:0006567">
    <property type="term" value="P:L-threonine catabolic process"/>
    <property type="evidence" value="ECO:0007669"/>
    <property type="project" value="TreeGrafter"/>
</dbReference>
<evidence type="ECO:0000256" key="1">
    <source>
        <dbReference type="ARBA" id="ARBA00001933"/>
    </source>
</evidence>
<evidence type="ECO:0000256" key="12">
    <source>
        <dbReference type="NCBIfam" id="TIGR00260"/>
    </source>
</evidence>
<keyword evidence="9 13" id="KW-0663">Pyridoxal phosphate</keyword>
<dbReference type="GO" id="GO:0006565">
    <property type="term" value="P:L-serine catabolic process"/>
    <property type="evidence" value="ECO:0007669"/>
    <property type="project" value="TreeGrafter"/>
</dbReference>
<dbReference type="GO" id="GO:0030170">
    <property type="term" value="F:pyridoxal phosphate binding"/>
    <property type="evidence" value="ECO:0007669"/>
    <property type="project" value="InterPro"/>
</dbReference>
<evidence type="ECO:0000313" key="17">
    <source>
        <dbReference type="EMBL" id="AAO44535.1"/>
    </source>
</evidence>
<feature type="binding site" evidence="14">
    <location>
        <position position="312"/>
    </location>
    <ligand>
        <name>pyridoxal 5'-phosphate</name>
        <dbReference type="ChEBI" id="CHEBI:597326"/>
    </ligand>
</feature>
<feature type="binding site" evidence="14">
    <location>
        <begin position="186"/>
        <end position="190"/>
    </location>
    <ligand>
        <name>pyridoxal 5'-phosphate</name>
        <dbReference type="ChEBI" id="CHEBI:597326"/>
    </ligand>
</feature>
<keyword evidence="7 13" id="KW-0028">Amino-acid biosynthesis</keyword>
<gene>
    <name evidence="17" type="primary">thrC</name>
    <name evidence="17" type="ordered locus">TWT_438</name>
</gene>
<keyword evidence="8 13" id="KW-0791">Threonine biosynthesis</keyword>
<dbReference type="Gene3D" id="3.40.50.1100">
    <property type="match status" value="2"/>
</dbReference>
<evidence type="ECO:0000256" key="10">
    <source>
        <dbReference type="ARBA" id="ARBA00023239"/>
    </source>
</evidence>
<comment type="similarity">
    <text evidence="4 13">Belongs to the threonine synthase family.</text>
</comment>
<dbReference type="GO" id="GO:0009097">
    <property type="term" value="P:isoleucine biosynthetic process"/>
    <property type="evidence" value="ECO:0007669"/>
    <property type="project" value="TreeGrafter"/>
</dbReference>
<name>Q83G80_TROWT</name>
<evidence type="ECO:0000256" key="11">
    <source>
        <dbReference type="ARBA" id="ARBA00049144"/>
    </source>
</evidence>